<name>A0A409YX34_9AGAR</name>
<dbReference type="Proteomes" id="UP000284842">
    <property type="component" value="Unassembled WGS sequence"/>
</dbReference>
<reference evidence="2 3" key="1">
    <citation type="journal article" date="2018" name="Evol. Lett.">
        <title>Horizontal gene cluster transfer increased hallucinogenic mushroom diversity.</title>
        <authorList>
            <person name="Reynolds H.T."/>
            <person name="Vijayakumar V."/>
            <person name="Gluck-Thaler E."/>
            <person name="Korotkin H.B."/>
            <person name="Matheny P.B."/>
            <person name="Slot J.C."/>
        </authorList>
    </citation>
    <scope>NUCLEOTIDE SEQUENCE [LARGE SCALE GENOMIC DNA]</scope>
    <source>
        <strain evidence="2 3">2629</strain>
    </source>
</reference>
<sequence length="481" mass="51585">MLSSRPVDFSNGGMHFPTKTPARGIKNRLENQSIGGPNMSAKSGKIPGGMPKTPFHAASSQKTILYTVSRPLGDKTPAANRLNPILFQTPAGGKTGGQKSKLSKLVLESNDDNIEADEEQRNSPPSSQRPSSQRKNIKQPKQLNLNGMIGKLDAFQTPMNKGHHWDIDDDEVVGLDGQGLIQEAIVEDTAEEEDSSDGEVEFGHPNNLNLPYQPPFDFELPDFKALGQTVRSLAFGPLILDSEKPVFGDPQIESRDLEWAGIKVVLNPLPSDDPFEEARNEGKPPSIKSIIAPVKGRAPVPKTSSIRPVVSQGASKLRPASSLAKIPSQPIVKSQSTSSTRLTSNIRPLQSTSSGRVASKVAATNVTAPPAATKLTKRPASKPAIPSTTAPARPIARSTSTTTASAAQPVVRQNLASIRRAQTSMSVRDARKEAPISKVATKQPIKAGSARAEDIERDGLLGMNLKLDLDGMDDEFMFTIN</sequence>
<dbReference type="STRING" id="181874.A0A409YX34"/>
<feature type="region of interest" description="Disordered" evidence="1">
    <location>
        <begin position="1"/>
        <end position="22"/>
    </location>
</feature>
<keyword evidence="3" id="KW-1185">Reference proteome</keyword>
<dbReference type="OrthoDB" id="3266915at2759"/>
<accession>A0A409YX34</accession>
<dbReference type="AlphaFoldDB" id="A0A409YX34"/>
<feature type="compositionally biased region" description="Polar residues" evidence="1">
    <location>
        <begin position="331"/>
        <end position="356"/>
    </location>
</feature>
<feature type="region of interest" description="Disordered" evidence="1">
    <location>
        <begin position="113"/>
        <end position="142"/>
    </location>
</feature>
<evidence type="ECO:0000313" key="2">
    <source>
        <dbReference type="EMBL" id="PPR07562.1"/>
    </source>
</evidence>
<feature type="compositionally biased region" description="Low complexity" evidence="1">
    <location>
        <begin position="398"/>
        <end position="407"/>
    </location>
</feature>
<protein>
    <submittedName>
        <fullName evidence="2">Uncharacterized protein</fullName>
    </submittedName>
</protein>
<dbReference type="InParanoid" id="A0A409YX34"/>
<comment type="caution">
    <text evidence="2">The sequence shown here is derived from an EMBL/GenBank/DDBJ whole genome shotgun (WGS) entry which is preliminary data.</text>
</comment>
<feature type="compositionally biased region" description="Low complexity" evidence="1">
    <location>
        <begin position="122"/>
        <end position="134"/>
    </location>
</feature>
<proteinExistence type="predicted"/>
<evidence type="ECO:0000313" key="3">
    <source>
        <dbReference type="Proteomes" id="UP000284842"/>
    </source>
</evidence>
<dbReference type="EMBL" id="NHTK01000424">
    <property type="protein sequence ID" value="PPR07562.1"/>
    <property type="molecule type" value="Genomic_DNA"/>
</dbReference>
<organism evidence="2 3">
    <name type="scientific">Panaeolus cyanescens</name>
    <dbReference type="NCBI Taxonomy" id="181874"/>
    <lineage>
        <taxon>Eukaryota</taxon>
        <taxon>Fungi</taxon>
        <taxon>Dikarya</taxon>
        <taxon>Basidiomycota</taxon>
        <taxon>Agaricomycotina</taxon>
        <taxon>Agaricomycetes</taxon>
        <taxon>Agaricomycetidae</taxon>
        <taxon>Agaricales</taxon>
        <taxon>Agaricineae</taxon>
        <taxon>Galeropsidaceae</taxon>
        <taxon>Panaeolus</taxon>
    </lineage>
</organism>
<gene>
    <name evidence="2" type="ORF">CVT24_008758</name>
</gene>
<evidence type="ECO:0000256" key="1">
    <source>
        <dbReference type="SAM" id="MobiDB-lite"/>
    </source>
</evidence>
<feature type="compositionally biased region" description="Low complexity" evidence="1">
    <location>
        <begin position="361"/>
        <end position="373"/>
    </location>
</feature>
<feature type="region of interest" description="Disordered" evidence="1">
    <location>
        <begin position="298"/>
        <end position="408"/>
    </location>
</feature>